<name>X0UW59_9ZZZZ</name>
<dbReference type="GO" id="GO:0004072">
    <property type="term" value="F:aspartate kinase activity"/>
    <property type="evidence" value="ECO:0007669"/>
    <property type="project" value="UniProtKB-EC"/>
</dbReference>
<evidence type="ECO:0000313" key="7">
    <source>
        <dbReference type="EMBL" id="GAF92705.1"/>
    </source>
</evidence>
<evidence type="ECO:0000259" key="6">
    <source>
        <dbReference type="Pfam" id="PF22468"/>
    </source>
</evidence>
<evidence type="ECO:0000256" key="2">
    <source>
        <dbReference type="ARBA" id="ARBA00022741"/>
    </source>
</evidence>
<evidence type="ECO:0000256" key="1">
    <source>
        <dbReference type="ARBA" id="ARBA00013059"/>
    </source>
</evidence>
<dbReference type="InterPro" id="IPR054352">
    <property type="entry name" value="ACT_Aspartokinase"/>
</dbReference>
<keyword evidence="3" id="KW-0418">Kinase</keyword>
<dbReference type="CDD" id="cd04892">
    <property type="entry name" value="ACT_AK-like_2"/>
    <property type="match status" value="1"/>
</dbReference>
<dbReference type="PANTHER" id="PTHR43070:SF3">
    <property type="entry name" value="HOMOSERINE DEHYDROGENASE"/>
    <property type="match status" value="1"/>
</dbReference>
<keyword evidence="3" id="KW-0808">Transferase</keyword>
<evidence type="ECO:0000256" key="3">
    <source>
        <dbReference type="ARBA" id="ARBA00022777"/>
    </source>
</evidence>
<dbReference type="PANTHER" id="PTHR43070">
    <property type="match status" value="1"/>
</dbReference>
<dbReference type="InterPro" id="IPR045865">
    <property type="entry name" value="ACT-like_dom_sf"/>
</dbReference>
<dbReference type="GO" id="GO:0004412">
    <property type="term" value="F:homoserine dehydrogenase activity"/>
    <property type="evidence" value="ECO:0007669"/>
    <property type="project" value="InterPro"/>
</dbReference>
<dbReference type="EC" id="2.7.2.4" evidence="1"/>
<accession>X0UW59</accession>
<sequence length="151" mass="16265">NGTWQLRSATEALARLDNAGIAVQMLSQSFSEQGMILVFDEQDGERAERLLSRKFAESGFLLPGDYVLDTMELVATVSVIGLPCDRRAGIASRAFAALGKHDARVVAVTQAATEDSVTFCIPNEDVAETVCFLHRELRLGSSEGDGIDNAC</sequence>
<dbReference type="SUPFAM" id="SSF55021">
    <property type="entry name" value="ACT-like"/>
    <property type="match status" value="2"/>
</dbReference>
<dbReference type="AlphaFoldDB" id="X0UW59"/>
<feature type="non-terminal residue" evidence="7">
    <location>
        <position position="1"/>
    </location>
</feature>
<reference evidence="7" key="1">
    <citation type="journal article" date="2014" name="Front. Microbiol.">
        <title>High frequency of phylogenetically diverse reductive dehalogenase-homologous genes in deep subseafloor sedimentary metagenomes.</title>
        <authorList>
            <person name="Kawai M."/>
            <person name="Futagami T."/>
            <person name="Toyoda A."/>
            <person name="Takaki Y."/>
            <person name="Nishi S."/>
            <person name="Hori S."/>
            <person name="Arai W."/>
            <person name="Tsubouchi T."/>
            <person name="Morono Y."/>
            <person name="Uchiyama I."/>
            <person name="Ito T."/>
            <person name="Fujiyama A."/>
            <person name="Inagaki F."/>
            <person name="Takami H."/>
        </authorList>
    </citation>
    <scope>NUCLEOTIDE SEQUENCE</scope>
    <source>
        <strain evidence="7">Expedition CK06-06</strain>
    </source>
</reference>
<dbReference type="GO" id="GO:0009067">
    <property type="term" value="P:aspartate family amino acid biosynthetic process"/>
    <property type="evidence" value="ECO:0007669"/>
    <property type="project" value="InterPro"/>
</dbReference>
<keyword evidence="2" id="KW-0547">Nucleotide-binding</keyword>
<organism evidence="7">
    <name type="scientific">marine sediment metagenome</name>
    <dbReference type="NCBI Taxonomy" id="412755"/>
    <lineage>
        <taxon>unclassified sequences</taxon>
        <taxon>metagenomes</taxon>
        <taxon>ecological metagenomes</taxon>
    </lineage>
</organism>
<keyword evidence="4" id="KW-0067">ATP-binding</keyword>
<dbReference type="Pfam" id="PF22468">
    <property type="entry name" value="ACT_9"/>
    <property type="match status" value="1"/>
</dbReference>
<feature type="domain" description="Aspartokinase ACT" evidence="6">
    <location>
        <begin position="77"/>
        <end position="137"/>
    </location>
</feature>
<dbReference type="GO" id="GO:0005524">
    <property type="term" value="F:ATP binding"/>
    <property type="evidence" value="ECO:0007669"/>
    <property type="project" value="UniProtKB-KW"/>
</dbReference>
<dbReference type="Gene3D" id="3.30.2130.10">
    <property type="entry name" value="VC0802-like"/>
    <property type="match status" value="1"/>
</dbReference>
<comment type="caution">
    <text evidence="7">The sequence shown here is derived from an EMBL/GenBank/DDBJ whole genome shotgun (WGS) entry which is preliminary data.</text>
</comment>
<keyword evidence="5" id="KW-0521">NADP</keyword>
<evidence type="ECO:0000256" key="4">
    <source>
        <dbReference type="ARBA" id="ARBA00022840"/>
    </source>
</evidence>
<evidence type="ECO:0000256" key="5">
    <source>
        <dbReference type="ARBA" id="ARBA00022857"/>
    </source>
</evidence>
<dbReference type="InterPro" id="IPR011147">
    <property type="entry name" value="Bifunc_Aspkin/hSer_DH"/>
</dbReference>
<protein>
    <recommendedName>
        <fullName evidence="1">aspartate kinase</fullName>
        <ecNumber evidence="1">2.7.2.4</ecNumber>
    </recommendedName>
</protein>
<gene>
    <name evidence="7" type="ORF">S01H1_31734</name>
</gene>
<proteinExistence type="predicted"/>
<dbReference type="EMBL" id="BARS01019601">
    <property type="protein sequence ID" value="GAF92705.1"/>
    <property type="molecule type" value="Genomic_DNA"/>
</dbReference>